<dbReference type="EMBL" id="CAKXZS010000025">
    <property type="protein sequence ID" value="CAH2403711.1"/>
    <property type="molecule type" value="Genomic_DNA"/>
</dbReference>
<organism evidence="3 4">
    <name type="scientific">Mesorhizobium ventifaucium</name>
    <dbReference type="NCBI Taxonomy" id="666020"/>
    <lineage>
        <taxon>Bacteria</taxon>
        <taxon>Pseudomonadati</taxon>
        <taxon>Pseudomonadota</taxon>
        <taxon>Alphaproteobacteria</taxon>
        <taxon>Hyphomicrobiales</taxon>
        <taxon>Phyllobacteriaceae</taxon>
        <taxon>Mesorhizobium</taxon>
    </lineage>
</organism>
<dbReference type="Proteomes" id="UP001152604">
    <property type="component" value="Unassembled WGS sequence"/>
</dbReference>
<proteinExistence type="predicted"/>
<accession>A0ABM9E3P5</accession>
<name>A0ABM9E3P5_9HYPH</name>
<keyword evidence="4" id="KW-1185">Reference proteome</keyword>
<keyword evidence="2" id="KW-1133">Transmembrane helix</keyword>
<evidence type="ECO:0000256" key="1">
    <source>
        <dbReference type="SAM" id="MobiDB-lite"/>
    </source>
</evidence>
<protein>
    <submittedName>
        <fullName evidence="3">Uncharacterized protein</fullName>
    </submittedName>
</protein>
<gene>
    <name evidence="3" type="ORF">MES4922_310066</name>
</gene>
<sequence>MRRGLRRPAMGRSDGRQRACQSAAGRLGDPGKYPLRLVAPCGGGALAFPVGLFLARLISLGRHWQVALAAAFVCLLATTIGLTGGLFALQYRSY</sequence>
<evidence type="ECO:0000313" key="3">
    <source>
        <dbReference type="EMBL" id="CAH2403711.1"/>
    </source>
</evidence>
<feature type="region of interest" description="Disordered" evidence="1">
    <location>
        <begin position="1"/>
        <end position="30"/>
    </location>
</feature>
<feature type="transmembrane region" description="Helical" evidence="2">
    <location>
        <begin position="64"/>
        <end position="89"/>
    </location>
</feature>
<comment type="caution">
    <text evidence="3">The sequence shown here is derived from an EMBL/GenBank/DDBJ whole genome shotgun (WGS) entry which is preliminary data.</text>
</comment>
<evidence type="ECO:0000256" key="2">
    <source>
        <dbReference type="SAM" id="Phobius"/>
    </source>
</evidence>
<feature type="transmembrane region" description="Helical" evidence="2">
    <location>
        <begin position="37"/>
        <end position="58"/>
    </location>
</feature>
<keyword evidence="2" id="KW-0472">Membrane</keyword>
<evidence type="ECO:0000313" key="4">
    <source>
        <dbReference type="Proteomes" id="UP001152604"/>
    </source>
</evidence>
<keyword evidence="2" id="KW-0812">Transmembrane</keyword>
<reference evidence="3" key="1">
    <citation type="submission" date="2022-03" db="EMBL/GenBank/DDBJ databases">
        <authorList>
            <person name="Brunel B."/>
        </authorList>
    </citation>
    <scope>NUCLEOTIDE SEQUENCE</scope>
    <source>
        <strain evidence="3">STM4922sample</strain>
    </source>
</reference>